<feature type="compositionally biased region" description="Basic residues" evidence="1">
    <location>
        <begin position="11"/>
        <end position="23"/>
    </location>
</feature>
<feature type="non-terminal residue" evidence="2">
    <location>
        <position position="158"/>
    </location>
</feature>
<dbReference type="AlphaFoldDB" id="A0A6J4HYH2"/>
<feature type="non-terminal residue" evidence="2">
    <location>
        <position position="1"/>
    </location>
</feature>
<sequence length="158" mass="17901">AQLLYPDHRAAACRRARPRRLRRGAGCPQQPQPRPRRADRGHEPQAGRAGAEGGRATRHPHRGGAAGDAPGDGGPHARRAGRKDGRSLRRRHVRQERRPVHLHQPEGPRVRAPADHARRHQEQPGRRRRGTAGRDEGRHGGRNRALRRRDRRRQSEQV</sequence>
<feature type="compositionally biased region" description="Basic residues" evidence="1">
    <location>
        <begin position="140"/>
        <end position="152"/>
    </location>
</feature>
<proteinExistence type="predicted"/>
<protein>
    <submittedName>
        <fullName evidence="2">Uncharacterized protein</fullName>
    </submittedName>
</protein>
<feature type="compositionally biased region" description="Gly residues" evidence="1">
    <location>
        <begin position="64"/>
        <end position="74"/>
    </location>
</feature>
<feature type="region of interest" description="Disordered" evidence="1">
    <location>
        <begin position="1"/>
        <end position="158"/>
    </location>
</feature>
<feature type="compositionally biased region" description="Basic and acidic residues" evidence="1">
    <location>
        <begin position="1"/>
        <end position="10"/>
    </location>
</feature>
<evidence type="ECO:0000256" key="1">
    <source>
        <dbReference type="SAM" id="MobiDB-lite"/>
    </source>
</evidence>
<feature type="compositionally biased region" description="Basic and acidic residues" evidence="1">
    <location>
        <begin position="96"/>
        <end position="125"/>
    </location>
</feature>
<reference evidence="2" key="1">
    <citation type="submission" date="2020-02" db="EMBL/GenBank/DDBJ databases">
        <authorList>
            <person name="Meier V. D."/>
        </authorList>
    </citation>
    <scope>NUCLEOTIDE SEQUENCE</scope>
    <source>
        <strain evidence="2">AVDCRST_MAG76</strain>
    </source>
</reference>
<gene>
    <name evidence="2" type="ORF">AVDCRST_MAG76-1536</name>
</gene>
<name>A0A6J4HYH2_9ACTN</name>
<feature type="compositionally biased region" description="Basic and acidic residues" evidence="1">
    <location>
        <begin position="36"/>
        <end position="45"/>
    </location>
</feature>
<dbReference type="EMBL" id="CADCSZ010000093">
    <property type="protein sequence ID" value="CAA9236480.1"/>
    <property type="molecule type" value="Genomic_DNA"/>
</dbReference>
<evidence type="ECO:0000313" key="2">
    <source>
        <dbReference type="EMBL" id="CAA9236480.1"/>
    </source>
</evidence>
<accession>A0A6J4HYH2</accession>
<organism evidence="2">
    <name type="scientific">uncultured Acidimicrobiales bacterium</name>
    <dbReference type="NCBI Taxonomy" id="310071"/>
    <lineage>
        <taxon>Bacteria</taxon>
        <taxon>Bacillati</taxon>
        <taxon>Actinomycetota</taxon>
        <taxon>Acidimicrobiia</taxon>
        <taxon>Acidimicrobiales</taxon>
        <taxon>environmental samples</taxon>
    </lineage>
</organism>